<dbReference type="InterPro" id="IPR036855">
    <property type="entry name" value="Znf_CCCH_sf"/>
</dbReference>
<evidence type="ECO:0000256" key="5">
    <source>
        <dbReference type="SAM" id="MobiDB-lite"/>
    </source>
</evidence>
<name>A0A1J4MHC4_9CRYT</name>
<dbReference type="Pfam" id="PF18044">
    <property type="entry name" value="zf-CCCH_4"/>
    <property type="match status" value="1"/>
</dbReference>
<keyword evidence="1 4" id="KW-0479">Metal-binding</keyword>
<dbReference type="GO" id="GO:0008270">
    <property type="term" value="F:zinc ion binding"/>
    <property type="evidence" value="ECO:0007669"/>
    <property type="project" value="UniProtKB-KW"/>
</dbReference>
<dbReference type="OrthoDB" id="410307at2759"/>
<sequence>MRGRWKGGKSGHGGSSSGGSNAKVSEICRHFVQQGNCKFGQNCNYSHILRQVAQIQKAHFGGIRCAISSPLPTGELELFTGGCDGQLKRWIIRPADKDIMNNEPERGGNNRRRNYQNKFQNDISGATQLSVKMDSAINCSAEVCSCLIYGDVLFCGLINGTIRAFHKPTGNFTDLIGHNQEIHQLLIIDNILVSACWGGKIVFWKFDQASGTFVISAQIQAKEHIKCLKYFPYKSNSAGVMNQQPQCQIQDACPHLWVCGGGIVQIVDLITLQVVREIIFDGGPIMSVLEYENHLVLCSLQGVIRVISPTGEETFRKSLGSPTLCMDGTITADAKHILMMGQNNGHLRCITLPLFDSVLEFHTPDTRSEIRLVSNLGGSPGIILTAQWDGALNFYQWCLPKSS</sequence>
<evidence type="ECO:0000259" key="6">
    <source>
        <dbReference type="PROSITE" id="PS50103"/>
    </source>
</evidence>
<organism evidence="7 8">
    <name type="scientific">Cryptosporidium ubiquitum</name>
    <dbReference type="NCBI Taxonomy" id="857276"/>
    <lineage>
        <taxon>Eukaryota</taxon>
        <taxon>Sar</taxon>
        <taxon>Alveolata</taxon>
        <taxon>Apicomplexa</taxon>
        <taxon>Conoidasida</taxon>
        <taxon>Coccidia</taxon>
        <taxon>Eucoccidiorida</taxon>
        <taxon>Eimeriorina</taxon>
        <taxon>Cryptosporidiidae</taxon>
        <taxon>Cryptosporidium</taxon>
    </lineage>
</organism>
<gene>
    <name evidence="7" type="ORF">cubi_00831</name>
</gene>
<evidence type="ECO:0000313" key="8">
    <source>
        <dbReference type="Proteomes" id="UP000186176"/>
    </source>
</evidence>
<dbReference type="SUPFAM" id="SSF90229">
    <property type="entry name" value="CCCH zinc finger"/>
    <property type="match status" value="1"/>
</dbReference>
<dbReference type="PROSITE" id="PS50103">
    <property type="entry name" value="ZF_C3H1"/>
    <property type="match status" value="1"/>
</dbReference>
<evidence type="ECO:0000256" key="3">
    <source>
        <dbReference type="ARBA" id="ARBA00022833"/>
    </source>
</evidence>
<dbReference type="InterPro" id="IPR015943">
    <property type="entry name" value="WD40/YVTN_repeat-like_dom_sf"/>
</dbReference>
<dbReference type="EMBL" id="LRBP01000018">
    <property type="protein sequence ID" value="OII72859.1"/>
    <property type="molecule type" value="Genomic_DNA"/>
</dbReference>
<feature type="domain" description="C3H1-type" evidence="6">
    <location>
        <begin position="22"/>
        <end position="50"/>
    </location>
</feature>
<keyword evidence="2 4" id="KW-0863">Zinc-finger</keyword>
<keyword evidence="3 4" id="KW-0862">Zinc</keyword>
<dbReference type="Proteomes" id="UP000186176">
    <property type="component" value="Unassembled WGS sequence"/>
</dbReference>
<comment type="caution">
    <text evidence="7">The sequence shown here is derived from an EMBL/GenBank/DDBJ whole genome shotgun (WGS) entry which is preliminary data.</text>
</comment>
<dbReference type="RefSeq" id="XP_028874223.1">
    <property type="nucleotide sequence ID" value="XM_029017844.1"/>
</dbReference>
<dbReference type="VEuPathDB" id="CryptoDB:cubi_00831"/>
<evidence type="ECO:0000256" key="2">
    <source>
        <dbReference type="ARBA" id="ARBA00022771"/>
    </source>
</evidence>
<evidence type="ECO:0000256" key="4">
    <source>
        <dbReference type="PROSITE-ProRule" id="PRU00723"/>
    </source>
</evidence>
<feature type="region of interest" description="Disordered" evidence="5">
    <location>
        <begin position="1"/>
        <end position="20"/>
    </location>
</feature>
<dbReference type="GeneID" id="39977623"/>
<dbReference type="Gene3D" id="2.130.10.10">
    <property type="entry name" value="YVTN repeat-like/Quinoprotein amine dehydrogenase"/>
    <property type="match status" value="1"/>
</dbReference>
<keyword evidence="8" id="KW-1185">Reference proteome</keyword>
<protein>
    <submittedName>
        <fullName evidence="7">RNA binding domain containing protein</fullName>
    </submittedName>
</protein>
<proteinExistence type="predicted"/>
<dbReference type="AlphaFoldDB" id="A0A1J4MHC4"/>
<dbReference type="InterPro" id="IPR036322">
    <property type="entry name" value="WD40_repeat_dom_sf"/>
</dbReference>
<accession>A0A1J4MHC4</accession>
<reference evidence="7 8" key="1">
    <citation type="submission" date="2016-10" db="EMBL/GenBank/DDBJ databases">
        <title>Reductive evolution of mitochondrial metabolism and differential evolution of invasion-related proteins in Cryptosporidium.</title>
        <authorList>
            <person name="Liu S."/>
            <person name="Roellig D.M."/>
            <person name="Guo Y."/>
            <person name="Li N."/>
            <person name="Frace M.A."/>
            <person name="Tang K."/>
            <person name="Zhang L."/>
            <person name="Feng Y."/>
            <person name="Xiao L."/>
        </authorList>
    </citation>
    <scope>NUCLEOTIDE SEQUENCE [LARGE SCALE GENOMIC DNA]</scope>
    <source>
        <strain evidence="7">39726</strain>
    </source>
</reference>
<dbReference type="Gene3D" id="4.10.1000.10">
    <property type="entry name" value="Zinc finger, CCCH-type"/>
    <property type="match status" value="1"/>
</dbReference>
<evidence type="ECO:0000256" key="1">
    <source>
        <dbReference type="ARBA" id="ARBA00022723"/>
    </source>
</evidence>
<dbReference type="InterPro" id="IPR041367">
    <property type="entry name" value="Znf-CCCH_4"/>
</dbReference>
<dbReference type="InterPro" id="IPR000571">
    <property type="entry name" value="Znf_CCCH"/>
</dbReference>
<dbReference type="SMART" id="SM00356">
    <property type="entry name" value="ZnF_C3H1"/>
    <property type="match status" value="1"/>
</dbReference>
<feature type="zinc finger region" description="C3H1-type" evidence="4">
    <location>
        <begin position="22"/>
        <end position="50"/>
    </location>
</feature>
<dbReference type="SUPFAM" id="SSF50978">
    <property type="entry name" value="WD40 repeat-like"/>
    <property type="match status" value="1"/>
</dbReference>
<evidence type="ECO:0000313" key="7">
    <source>
        <dbReference type="EMBL" id="OII72859.1"/>
    </source>
</evidence>